<protein>
    <submittedName>
        <fullName evidence="1">Uncharacterized protein</fullName>
    </submittedName>
</protein>
<accession>A0A2I1FEP0</accession>
<proteinExistence type="predicted"/>
<reference evidence="1 2" key="2">
    <citation type="submission" date="2017-10" db="EMBL/GenBank/DDBJ databases">
        <title>Genome analyses suggest a sexual origin of heterokaryosis in a supposedly ancient asexual fungus.</title>
        <authorList>
            <person name="Corradi N."/>
            <person name="Sedzielewska K."/>
            <person name="Noel J."/>
            <person name="Charron P."/>
            <person name="Farinelli L."/>
            <person name="Marton T."/>
            <person name="Kruger M."/>
            <person name="Pelin A."/>
            <person name="Brachmann A."/>
            <person name="Corradi N."/>
        </authorList>
    </citation>
    <scope>NUCLEOTIDE SEQUENCE [LARGE SCALE GENOMIC DNA]</scope>
    <source>
        <strain evidence="1 2">A1</strain>
    </source>
</reference>
<dbReference type="VEuPathDB" id="FungiDB:FUN_006688"/>
<comment type="caution">
    <text evidence="1">The sequence shown here is derived from an EMBL/GenBank/DDBJ whole genome shotgun (WGS) entry which is preliminary data.</text>
</comment>
<dbReference type="VEuPathDB" id="FungiDB:RhiirA1_462290"/>
<dbReference type="VEuPathDB" id="FungiDB:FUN_006689"/>
<dbReference type="VEuPathDB" id="FungiDB:RhiirFUN_010624"/>
<dbReference type="AlphaFoldDB" id="A0A2I1FEP0"/>
<reference evidence="1 2" key="1">
    <citation type="submission" date="2017-10" db="EMBL/GenBank/DDBJ databases">
        <title>Extensive intraspecific genome diversity in a model arbuscular mycorrhizal fungus.</title>
        <authorList>
            <person name="Chen E.C.H."/>
            <person name="Morin E."/>
            <person name="Baudet D."/>
            <person name="Noel J."/>
            <person name="Ndikumana S."/>
            <person name="Charron P."/>
            <person name="St-Onge C."/>
            <person name="Giorgi J."/>
            <person name="Grigoriev I.V."/>
            <person name="Roux C."/>
            <person name="Martin F.M."/>
            <person name="Corradi N."/>
        </authorList>
    </citation>
    <scope>NUCLEOTIDE SEQUENCE [LARGE SCALE GENOMIC DNA]</scope>
    <source>
        <strain evidence="1 2">A1</strain>
    </source>
</reference>
<dbReference type="Proteomes" id="UP000232688">
    <property type="component" value="Unassembled WGS sequence"/>
</dbReference>
<evidence type="ECO:0000313" key="2">
    <source>
        <dbReference type="Proteomes" id="UP000232688"/>
    </source>
</evidence>
<sequence>MSILASNKSSSKVFETLKISSKNDIQNDHEKETIQQMKESVNVICMVYIVGVIDYSPQNYKREYNGGDGISVLQPNAMLTINKAVAQQAIGFSTKMHTQLDMDSSHQILEQIKLDDLTEKAWYVCYFELCNKCILTITQTILSVYFVDSDSSVEDYCVDVTVDFLISYDINDKIVAFHVQEVSKLLSRNTFDLDEIFNEDPPKPIYFEDSDILIVSLVYSTLPSRFLKTEIEDIKVRTDNVGNIICLSFYSASNRIAEELTLEEKENHKKKSKKKSERLLNWSKSIIHEYNIEKPENLSTAVLSVLRSSAFFDDLKCEKPENLSTAVLSVLRSREFFDDVYALAFTLCPIKQSISVLESQSCTLADFSWTYKTWSCN</sequence>
<name>A0A2I1FEP0_9GLOM</name>
<gene>
    <name evidence="1" type="ORF">RhiirA1_462290</name>
</gene>
<evidence type="ECO:0000313" key="1">
    <source>
        <dbReference type="EMBL" id="PKC64538.1"/>
    </source>
</evidence>
<dbReference type="EMBL" id="LLXH01000627">
    <property type="protein sequence ID" value="PKC64538.1"/>
    <property type="molecule type" value="Genomic_DNA"/>
</dbReference>
<organism evidence="1 2">
    <name type="scientific">Rhizophagus irregularis</name>
    <dbReference type="NCBI Taxonomy" id="588596"/>
    <lineage>
        <taxon>Eukaryota</taxon>
        <taxon>Fungi</taxon>
        <taxon>Fungi incertae sedis</taxon>
        <taxon>Mucoromycota</taxon>
        <taxon>Glomeromycotina</taxon>
        <taxon>Glomeromycetes</taxon>
        <taxon>Glomerales</taxon>
        <taxon>Glomeraceae</taxon>
        <taxon>Rhizophagus</taxon>
    </lineage>
</organism>
<dbReference type="OrthoDB" id="2352580at2759"/>